<dbReference type="InterPro" id="IPR001584">
    <property type="entry name" value="Integrase_cat-core"/>
</dbReference>
<feature type="domain" description="HTH Mu-type" evidence="3">
    <location>
        <begin position="2"/>
        <end position="70"/>
    </location>
</feature>
<evidence type="ECO:0000259" key="2">
    <source>
        <dbReference type="PROSITE" id="PS50994"/>
    </source>
</evidence>
<dbReference type="GO" id="GO:0015074">
    <property type="term" value="P:DNA integration"/>
    <property type="evidence" value="ECO:0007669"/>
    <property type="project" value="InterPro"/>
</dbReference>
<name>A0A3S1AKN3_ANAVA</name>
<evidence type="ECO:0000313" key="5">
    <source>
        <dbReference type="Proteomes" id="UP000276103"/>
    </source>
</evidence>
<dbReference type="SUPFAM" id="SSF50610">
    <property type="entry name" value="mu transposase, C-terminal domain"/>
    <property type="match status" value="1"/>
</dbReference>
<organism evidence="4 5">
    <name type="scientific">Trichormus variabilis SAG 1403-4b</name>
    <dbReference type="NCBI Taxonomy" id="447716"/>
    <lineage>
        <taxon>Bacteria</taxon>
        <taxon>Bacillati</taxon>
        <taxon>Cyanobacteriota</taxon>
        <taxon>Cyanophyceae</taxon>
        <taxon>Nostocales</taxon>
        <taxon>Nostocaceae</taxon>
        <taxon>Trichormus</taxon>
    </lineage>
</organism>
<dbReference type="RefSeq" id="WP_127055606.1">
    <property type="nucleotide sequence ID" value="NZ_RSCM01000014.1"/>
</dbReference>
<dbReference type="InterPro" id="IPR036388">
    <property type="entry name" value="WH-like_DNA-bd_sf"/>
</dbReference>
<dbReference type="PANTHER" id="PTHR35004:SF7">
    <property type="entry name" value="INTEGRASE PROTEIN"/>
    <property type="match status" value="1"/>
</dbReference>
<dbReference type="SUPFAM" id="SSF46955">
    <property type="entry name" value="Putative DNA-binding domain"/>
    <property type="match status" value="1"/>
</dbReference>
<accession>A0A3S1AKN3</accession>
<feature type="compositionally biased region" description="Basic and acidic residues" evidence="1">
    <location>
        <begin position="37"/>
        <end position="50"/>
    </location>
</feature>
<dbReference type="Pfam" id="PF09299">
    <property type="entry name" value="Mu-transpos_C"/>
    <property type="match status" value="1"/>
</dbReference>
<dbReference type="OrthoDB" id="501284at2"/>
<dbReference type="PANTHER" id="PTHR35004">
    <property type="entry name" value="TRANSPOSASE RV3428C-RELATED"/>
    <property type="match status" value="1"/>
</dbReference>
<dbReference type="GO" id="GO:0003677">
    <property type="term" value="F:DNA binding"/>
    <property type="evidence" value="ECO:0007669"/>
    <property type="project" value="InterPro"/>
</dbReference>
<dbReference type="Pfam" id="PF00665">
    <property type="entry name" value="rve"/>
    <property type="match status" value="1"/>
</dbReference>
<dbReference type="InterPro" id="IPR009004">
    <property type="entry name" value="Transposase_Mu_C"/>
</dbReference>
<keyword evidence="5" id="KW-1185">Reference proteome</keyword>
<dbReference type="SUPFAM" id="SSF53098">
    <property type="entry name" value="Ribonuclease H-like"/>
    <property type="match status" value="1"/>
</dbReference>
<evidence type="ECO:0000256" key="1">
    <source>
        <dbReference type="SAM" id="MobiDB-lite"/>
    </source>
</evidence>
<gene>
    <name evidence="4" type="primary">tnpA</name>
    <name evidence="4" type="ORF">DSM107003_37530</name>
</gene>
<dbReference type="Gene3D" id="1.10.10.10">
    <property type="entry name" value="Winged helix-like DNA-binding domain superfamily/Winged helix DNA-binding domain"/>
    <property type="match status" value="1"/>
</dbReference>
<dbReference type="PROSITE" id="PS51702">
    <property type="entry name" value="HTH_MU"/>
    <property type="match status" value="1"/>
</dbReference>
<dbReference type="EMBL" id="RSCM01000014">
    <property type="protein sequence ID" value="RUS94222.1"/>
    <property type="molecule type" value="Genomic_DNA"/>
</dbReference>
<dbReference type="InterPro" id="IPR012337">
    <property type="entry name" value="RNaseH-like_sf"/>
</dbReference>
<protein>
    <submittedName>
        <fullName evidence="4">Transposase</fullName>
    </submittedName>
</protein>
<comment type="caution">
    <text evidence="4">The sequence shown here is derived from an EMBL/GenBank/DDBJ whole genome shotgun (WGS) entry which is preliminary data.</text>
</comment>
<dbReference type="InterPro" id="IPR036397">
    <property type="entry name" value="RNaseH_sf"/>
</dbReference>
<dbReference type="Gene3D" id="2.30.30.130">
    <property type="entry name" value="Transposase, Mu, C-terminal"/>
    <property type="match status" value="1"/>
</dbReference>
<sequence>MSKTWLSVSEIVGLPGMPSSKRRTKDKVERLAQSAQVRERRERGGGKEYHISSLPPETQAYLKQQAEPDQQHSQPESRNEELLITSSSLAVSIPTETLISPVISAPAPSKTRTAYKTARGNKDDDRINAKVEILRVLESFCEENRLQKINCHHLFAVYYSQGKIDVSSETRKVVPSISPNTLQRWYKTLETGSVQALAGKYGNRAGDTKIDAYPQVRDFVLGMIAQYPHATGRHILMALQGRFEPEILPSLRTLERWVSRWKEENKELFTATSNPDGWKNKFMAAFGSYSEDVVRLNQLWEMDSTPADLMLEDGRYHLIGCIDVYSRRIKLLVVPKSKAFAIGTLLRQCLLDWGVPETVKTDNGKDYTANYLQRLFAGLDIRQKLCQPFQPWQKPHVERSFRTFSHDLLELLDGYIGHDVAERQELRARQSFSDRLLTKNEEVSIKMAADEFQQFCHKWTNKIYANRPHDGLKGNTPFQMLTSWQGNIKKITDERALDILLAEAPGSHGLRTVQKKGIQLEGTWFIAAELEAWIGQQVQVRFDPVDMGKIYVFDGDFKLICIAEDPARTGINRQEVAVLAKHTQRERVQEGKRALKALSKKSNVAESIENYQQLQEDQSANVIAFPTKTEEYETAALKTAADVIQALQPKKYSQMSAEELAEADAAMARIERQPEMVRDGDYFCRLWREIKAGKSILADDKSWMLHYISTPDGKGLLMFLDVSEEQVRALAS</sequence>
<feature type="region of interest" description="Disordered" evidence="1">
    <location>
        <begin position="13"/>
        <end position="57"/>
    </location>
</feature>
<dbReference type="PROSITE" id="PS50994">
    <property type="entry name" value="INTEGRASE"/>
    <property type="match status" value="1"/>
</dbReference>
<feature type="domain" description="Integrase catalytic" evidence="2">
    <location>
        <begin position="271"/>
        <end position="485"/>
    </location>
</feature>
<evidence type="ECO:0000259" key="3">
    <source>
        <dbReference type="PROSITE" id="PS51702"/>
    </source>
</evidence>
<dbReference type="InterPro" id="IPR003314">
    <property type="entry name" value="Mu-type_HTH"/>
</dbReference>
<dbReference type="Proteomes" id="UP000276103">
    <property type="component" value="Unassembled WGS sequence"/>
</dbReference>
<evidence type="ECO:0000313" key="4">
    <source>
        <dbReference type="EMBL" id="RUS94222.1"/>
    </source>
</evidence>
<dbReference type="InterPro" id="IPR009061">
    <property type="entry name" value="DNA-bd_dom_put_sf"/>
</dbReference>
<proteinExistence type="predicted"/>
<reference evidence="4 5" key="1">
    <citation type="journal article" date="2019" name="Genome Biol. Evol.">
        <title>Day and night: Metabolic profiles and evolutionary relationships of six axenic non-marine cyanobacteria.</title>
        <authorList>
            <person name="Will S.E."/>
            <person name="Henke P."/>
            <person name="Boedeker C."/>
            <person name="Huang S."/>
            <person name="Brinkmann H."/>
            <person name="Rohde M."/>
            <person name="Jarek M."/>
            <person name="Friedl T."/>
            <person name="Seufert S."/>
            <person name="Schumacher M."/>
            <person name="Overmann J."/>
            <person name="Neumann-Schaal M."/>
            <person name="Petersen J."/>
        </authorList>
    </citation>
    <scope>NUCLEOTIDE SEQUENCE [LARGE SCALE GENOMIC DNA]</scope>
    <source>
        <strain evidence="4 5">SAG 1403-4b</strain>
    </source>
</reference>
<dbReference type="Gene3D" id="3.30.420.10">
    <property type="entry name" value="Ribonuclease H-like superfamily/Ribonuclease H"/>
    <property type="match status" value="1"/>
</dbReference>
<dbReference type="AlphaFoldDB" id="A0A3S1AKN3"/>
<dbReference type="InterPro" id="IPR015378">
    <property type="entry name" value="Transposase-like_Mu_C"/>
</dbReference>